<dbReference type="Pfam" id="PF17404">
    <property type="entry name" value="Nrap_D3"/>
    <property type="match status" value="1"/>
</dbReference>
<dbReference type="Proteomes" id="UP000189701">
    <property type="component" value="Unplaced"/>
</dbReference>
<keyword evidence="3 5" id="KW-0694">RNA-binding</keyword>
<dbReference type="AlphaFoldDB" id="A0A1U7WIP8"/>
<dbReference type="InterPro" id="IPR035370">
    <property type="entry name" value="Nrap_D5"/>
</dbReference>
<dbReference type="Pfam" id="PF17407">
    <property type="entry name" value="Nrap_D6"/>
    <property type="match status" value="1"/>
</dbReference>
<dbReference type="PANTHER" id="PTHR17972">
    <property type="entry name" value="NUCLEOLAR RNA-ASSOCIATED PROTEIN"/>
    <property type="match status" value="1"/>
</dbReference>
<dbReference type="InterPro" id="IPR035369">
    <property type="entry name" value="Nrap_D4"/>
</dbReference>
<dbReference type="GO" id="GO:0032545">
    <property type="term" value="C:CURI complex"/>
    <property type="evidence" value="ECO:0007669"/>
    <property type="project" value="TreeGrafter"/>
</dbReference>
<evidence type="ECO:0000259" key="7">
    <source>
        <dbReference type="Pfam" id="PF17403"/>
    </source>
</evidence>
<dbReference type="InterPro" id="IPR035368">
    <property type="entry name" value="Nrap_D3"/>
</dbReference>
<evidence type="ECO:0000259" key="11">
    <source>
        <dbReference type="Pfam" id="PF17407"/>
    </source>
</evidence>
<evidence type="ECO:0000259" key="9">
    <source>
        <dbReference type="Pfam" id="PF17405"/>
    </source>
</evidence>
<dbReference type="InterPro" id="IPR035367">
    <property type="entry name" value="Nrap_D2"/>
</dbReference>
<dbReference type="GO" id="GO:0006409">
    <property type="term" value="P:tRNA export from nucleus"/>
    <property type="evidence" value="ECO:0007669"/>
    <property type="project" value="TreeGrafter"/>
</dbReference>
<dbReference type="GO" id="GO:0032040">
    <property type="term" value="C:small-subunit processome"/>
    <property type="evidence" value="ECO:0007669"/>
    <property type="project" value="TreeGrafter"/>
</dbReference>
<keyword evidence="4 5" id="KW-0539">Nucleus</keyword>
<dbReference type="GO" id="GO:0006364">
    <property type="term" value="P:rRNA processing"/>
    <property type="evidence" value="ECO:0007669"/>
    <property type="project" value="TreeGrafter"/>
</dbReference>
<dbReference type="Pfam" id="PF03813">
    <property type="entry name" value="Nrap"/>
    <property type="match status" value="1"/>
</dbReference>
<dbReference type="GO" id="GO:0034456">
    <property type="term" value="C:UTP-C complex"/>
    <property type="evidence" value="ECO:0007669"/>
    <property type="project" value="TreeGrafter"/>
</dbReference>
<evidence type="ECO:0000256" key="2">
    <source>
        <dbReference type="ARBA" id="ARBA00006674"/>
    </source>
</evidence>
<dbReference type="Pfam" id="PF17405">
    <property type="entry name" value="Nrap_D4"/>
    <property type="match status" value="1"/>
</dbReference>
<feature type="domain" description="Nrap protein" evidence="11">
    <location>
        <begin position="904"/>
        <end position="1041"/>
    </location>
</feature>
<dbReference type="Pfam" id="PF17406">
    <property type="entry name" value="Nrap_D5"/>
    <property type="match status" value="1"/>
</dbReference>
<dbReference type="InterPro" id="IPR035082">
    <property type="entry name" value="Nrap_D1"/>
</dbReference>
<feature type="domain" description="Nrap protein" evidence="9">
    <location>
        <begin position="561"/>
        <end position="732"/>
    </location>
</feature>
<gene>
    <name evidence="13" type="primary">LOC104226778</name>
</gene>
<protein>
    <submittedName>
        <fullName evidence="13">Nucleolar protein 6 isoform X2</fullName>
    </submittedName>
</protein>
<reference evidence="13" key="2">
    <citation type="submission" date="2025-08" db="UniProtKB">
        <authorList>
            <consortium name="RefSeq"/>
        </authorList>
    </citation>
    <scope>IDENTIFICATION</scope>
    <source>
        <tissue evidence="13">Leaf</tissue>
    </source>
</reference>
<accession>A0A1U7WIP8</accession>
<evidence type="ECO:0000259" key="8">
    <source>
        <dbReference type="Pfam" id="PF17404"/>
    </source>
</evidence>
<dbReference type="Gene3D" id="1.10.1410.10">
    <property type="match status" value="1"/>
</dbReference>
<comment type="subcellular location">
    <subcellularLocation>
        <location evidence="1 5">Nucleus</location>
        <location evidence="1 5">Nucleolus</location>
    </subcellularLocation>
</comment>
<sequence>MASDTLTYTDSMNLKVKELLKEVQLEYSPEITATVDKVVSAIKEAIDKIPEDQVTADLAPGFVRDIKADKVEFTFKKPKSLEISGSYSIQCVTKPDLNVDLFLHLPKECFYEKDYLNYRYHAKRFLYLCKIKEQLKKSPLIRAVRWSSFQNEARKPILLIYPVKLIGNAEFVVRIIPTATSLFSATKLRLERNNIRTLKQGDALQATPRYNNSILEDLFLEGNAEFVKRTFSGWKELGEALILLKVWARQRSSIYAHDCLNGFLISVILAFLATKPGRHHINSSMNTMQIFRITVDFIATSKTWDKGLFIQPQHEKASNKDMQLFPVVICNSFEDFNLAFRLSHNGFEELRNEAALAVNCINKCGDGGFDELFITKIDFPARYDYCVRLNLRGNSVLSSLGFCLDDEFWRSQEQKVLSLMDQGLRDRSKSVRVIWRNTASECNFEEGLSELDNEPLLIGMSVKSAELAFKMTVIGPSPEERDKALEFRKFWGEKATLRQFRDSRIAEVAVWEREEWERHLIIKDIAEHILSRHLSIPKEKIIPIGDQLDFCLLHRDVDPISFSKSLLVALEELSKRLLQLNDIPLKVSTVQPLDSAFRMTSVFPPMPHPLAQEKGVDIKLRKPVSTCINPVEVMIQLEGSGNWPMDEIAIEKTKTAFLLRIAESLQNNWGMMFTATEDDVDVLMSGYAFRLKISHERALSLVTGQSNNSRHQWSLSADRELLLRHQHASKINALRGRYPVYGPIVRLAKRWVSAHLFSTVLTEEAVELLVSYLFLRPLPFEPTFSRITGFLRFLRLLSEYDWAFSPLIVDFDGDFSTDEKNKINENFMRSREEHEKDTQNLGPAMFLATKYDVTSEAWTRSSPTTAELRRLVTYSTSSANLLTKLILQDGYDSYGWKCLLRTPLNNYDAVVLLHRDKLPYPQHLLFPSELKQERCVVRGHATKIFHPFILPGDFKVNYGELKSKLMVNFDPIRCFITDIQRGFPDVVKVWHDALGGDALGLTLGKASSKKRKHDDSTEESKDLLNTLRTIGEVGKGLVRSIHVVKALKRNN</sequence>
<dbReference type="InterPro" id="IPR035371">
    <property type="entry name" value="Nrap_D6"/>
</dbReference>
<dbReference type="PANTHER" id="PTHR17972:SF0">
    <property type="entry name" value="NUCLEOLAR PROTEIN 6"/>
    <property type="match status" value="1"/>
</dbReference>
<evidence type="ECO:0000256" key="5">
    <source>
        <dbReference type="RuleBase" id="RU364032"/>
    </source>
</evidence>
<feature type="domain" description="Nrap protein" evidence="10">
    <location>
        <begin position="738"/>
        <end position="889"/>
    </location>
</feature>
<dbReference type="RefSeq" id="XP_009777141.1">
    <property type="nucleotide sequence ID" value="XM_009778839.1"/>
</dbReference>
<organism evidence="12 13">
    <name type="scientific">Nicotiana sylvestris</name>
    <name type="common">Wood tobacco</name>
    <name type="synonym">South American tobacco</name>
    <dbReference type="NCBI Taxonomy" id="4096"/>
    <lineage>
        <taxon>Eukaryota</taxon>
        <taxon>Viridiplantae</taxon>
        <taxon>Streptophyta</taxon>
        <taxon>Embryophyta</taxon>
        <taxon>Tracheophyta</taxon>
        <taxon>Spermatophyta</taxon>
        <taxon>Magnoliopsida</taxon>
        <taxon>eudicotyledons</taxon>
        <taxon>Gunneridae</taxon>
        <taxon>Pentapetalae</taxon>
        <taxon>asterids</taxon>
        <taxon>lamiids</taxon>
        <taxon>Solanales</taxon>
        <taxon>Solanaceae</taxon>
        <taxon>Nicotianoideae</taxon>
        <taxon>Nicotianeae</taxon>
        <taxon>Nicotiana</taxon>
    </lineage>
</organism>
<evidence type="ECO:0000256" key="4">
    <source>
        <dbReference type="ARBA" id="ARBA00023242"/>
    </source>
</evidence>
<evidence type="ECO:0000313" key="13">
    <source>
        <dbReference type="RefSeq" id="XP_009777141.1"/>
    </source>
</evidence>
<reference evidence="12" key="1">
    <citation type="journal article" date="2013" name="Genome Biol.">
        <title>Reference genomes and transcriptomes of Nicotiana sylvestris and Nicotiana tomentosiformis.</title>
        <authorList>
            <person name="Sierro N."/>
            <person name="Battey J.N."/>
            <person name="Ouadi S."/>
            <person name="Bovet L."/>
            <person name="Goepfert S."/>
            <person name="Bakaher N."/>
            <person name="Peitsch M.C."/>
            <person name="Ivanov N.V."/>
        </authorList>
    </citation>
    <scope>NUCLEOTIDE SEQUENCE [LARGE SCALE GENOMIC DNA]</scope>
</reference>
<comment type="similarity">
    <text evidence="2 5">Belongs to the NRAP family.</text>
</comment>
<feature type="domain" description="Nrap protein" evidence="6">
    <location>
        <begin position="99"/>
        <end position="231"/>
    </location>
</feature>
<evidence type="ECO:0000256" key="3">
    <source>
        <dbReference type="ARBA" id="ARBA00022884"/>
    </source>
</evidence>
<feature type="domain" description="Nrap protein" evidence="8">
    <location>
        <begin position="381"/>
        <end position="535"/>
    </location>
</feature>
<dbReference type="Pfam" id="PF17403">
    <property type="entry name" value="Nrap_D2"/>
    <property type="match status" value="1"/>
</dbReference>
<proteinExistence type="inferred from homology"/>
<dbReference type="InterPro" id="IPR005554">
    <property type="entry name" value="NOL6/Upt22"/>
</dbReference>
<feature type="domain" description="Nrap protein" evidence="7">
    <location>
        <begin position="238"/>
        <end position="376"/>
    </location>
</feature>
<dbReference type="GO" id="GO:0003723">
    <property type="term" value="F:RNA binding"/>
    <property type="evidence" value="ECO:0007669"/>
    <property type="project" value="UniProtKB-KW"/>
</dbReference>
<evidence type="ECO:0000313" key="12">
    <source>
        <dbReference type="Proteomes" id="UP000189701"/>
    </source>
</evidence>
<evidence type="ECO:0000259" key="6">
    <source>
        <dbReference type="Pfam" id="PF03813"/>
    </source>
</evidence>
<name>A0A1U7WIP8_NICSY</name>
<evidence type="ECO:0000259" key="10">
    <source>
        <dbReference type="Pfam" id="PF17406"/>
    </source>
</evidence>
<evidence type="ECO:0000256" key="1">
    <source>
        <dbReference type="ARBA" id="ARBA00004604"/>
    </source>
</evidence>
<keyword evidence="12" id="KW-1185">Reference proteome</keyword>